<feature type="region of interest" description="Disordered" evidence="1">
    <location>
        <begin position="95"/>
        <end position="114"/>
    </location>
</feature>
<dbReference type="AlphaFoldDB" id="A0A7S4RSU2"/>
<protein>
    <submittedName>
        <fullName evidence="3">Uncharacterized protein</fullName>
    </submittedName>
</protein>
<keyword evidence="2" id="KW-0472">Membrane</keyword>
<keyword evidence="2" id="KW-0812">Transmembrane</keyword>
<reference evidence="3" key="1">
    <citation type="submission" date="2021-01" db="EMBL/GenBank/DDBJ databases">
        <authorList>
            <person name="Corre E."/>
            <person name="Pelletier E."/>
            <person name="Niang G."/>
            <person name="Scheremetjew M."/>
            <person name="Finn R."/>
            <person name="Kale V."/>
            <person name="Holt S."/>
            <person name="Cochrane G."/>
            <person name="Meng A."/>
            <person name="Brown T."/>
            <person name="Cohen L."/>
        </authorList>
    </citation>
    <scope>NUCLEOTIDE SEQUENCE</scope>
    <source>
        <strain evidence="3">CCMP3105</strain>
    </source>
</reference>
<proteinExistence type="predicted"/>
<evidence type="ECO:0000256" key="2">
    <source>
        <dbReference type="SAM" id="Phobius"/>
    </source>
</evidence>
<accession>A0A7S4RSU2</accession>
<dbReference type="EMBL" id="HBNR01056266">
    <property type="protein sequence ID" value="CAE4623118.1"/>
    <property type="molecule type" value="Transcribed_RNA"/>
</dbReference>
<keyword evidence="2" id="KW-1133">Transmembrane helix</keyword>
<name>A0A7S4RSU2_9DINO</name>
<sequence>MQPSVGTWLLRRSRTADDPVGPAELIAPAEFAGSGEVPPQLVGSAQFPTLDEEPAELSGRLELTAVPAPAAEVPVAPAELTGPAELVSARARCRGPGPQKAKVHHEAQQGPCRWQPGSQTRWSVACVMTACMVLMSLVLLQALFCILPGQQL</sequence>
<gene>
    <name evidence="3" type="ORF">AMON00008_LOCUS39577</name>
</gene>
<evidence type="ECO:0000256" key="1">
    <source>
        <dbReference type="SAM" id="MobiDB-lite"/>
    </source>
</evidence>
<feature type="transmembrane region" description="Helical" evidence="2">
    <location>
        <begin position="122"/>
        <end position="147"/>
    </location>
</feature>
<organism evidence="3">
    <name type="scientific">Alexandrium monilatum</name>
    <dbReference type="NCBI Taxonomy" id="311494"/>
    <lineage>
        <taxon>Eukaryota</taxon>
        <taxon>Sar</taxon>
        <taxon>Alveolata</taxon>
        <taxon>Dinophyceae</taxon>
        <taxon>Gonyaulacales</taxon>
        <taxon>Pyrocystaceae</taxon>
        <taxon>Alexandrium</taxon>
    </lineage>
</organism>
<evidence type="ECO:0000313" key="3">
    <source>
        <dbReference type="EMBL" id="CAE4623118.1"/>
    </source>
</evidence>